<dbReference type="EMBL" id="FNTB01000001">
    <property type="protein sequence ID" value="SEB81202.1"/>
    <property type="molecule type" value="Genomic_DNA"/>
</dbReference>
<organism evidence="3 4">
    <name type="scientific">Maribacter dokdonensis</name>
    <dbReference type="NCBI Taxonomy" id="320912"/>
    <lineage>
        <taxon>Bacteria</taxon>
        <taxon>Pseudomonadati</taxon>
        <taxon>Bacteroidota</taxon>
        <taxon>Flavobacteriia</taxon>
        <taxon>Flavobacteriales</taxon>
        <taxon>Flavobacteriaceae</taxon>
        <taxon>Maribacter</taxon>
    </lineage>
</organism>
<keyword evidence="1" id="KW-0328">Glycosyltransferase</keyword>
<keyword evidence="2 3" id="KW-0808">Transferase</keyword>
<evidence type="ECO:0000313" key="3">
    <source>
        <dbReference type="EMBL" id="SEB81202.1"/>
    </source>
</evidence>
<protein>
    <submittedName>
        <fullName evidence="3">Glycosyl transferase family 11</fullName>
    </submittedName>
</protein>
<dbReference type="AlphaFoldDB" id="A0A1H4MFS1"/>
<evidence type="ECO:0000256" key="1">
    <source>
        <dbReference type="ARBA" id="ARBA00022676"/>
    </source>
</evidence>
<gene>
    <name evidence="3" type="ORF">SAMN05192540_1608</name>
</gene>
<dbReference type="RefSeq" id="WP_074671718.1">
    <property type="nucleotide sequence ID" value="NZ_FNTB01000001.1"/>
</dbReference>
<dbReference type="GO" id="GO:0005975">
    <property type="term" value="P:carbohydrate metabolic process"/>
    <property type="evidence" value="ECO:0007669"/>
    <property type="project" value="InterPro"/>
</dbReference>
<dbReference type="InterPro" id="IPR002516">
    <property type="entry name" value="Glyco_trans_11"/>
</dbReference>
<dbReference type="GO" id="GO:0008107">
    <property type="term" value="F:galactoside 2-alpha-L-fucosyltransferase activity"/>
    <property type="evidence" value="ECO:0007669"/>
    <property type="project" value="InterPro"/>
</dbReference>
<dbReference type="CDD" id="cd11301">
    <property type="entry name" value="Fut1_Fut2_like"/>
    <property type="match status" value="1"/>
</dbReference>
<evidence type="ECO:0000313" key="4">
    <source>
        <dbReference type="Proteomes" id="UP000183038"/>
    </source>
</evidence>
<dbReference type="Pfam" id="PF01531">
    <property type="entry name" value="Glyco_transf_11"/>
    <property type="match status" value="1"/>
</dbReference>
<reference evidence="3 4" key="1">
    <citation type="submission" date="2016-10" db="EMBL/GenBank/DDBJ databases">
        <authorList>
            <person name="de Groot N.N."/>
        </authorList>
    </citation>
    <scope>NUCLEOTIDE SEQUENCE [LARGE SCALE GENOMIC DNA]</scope>
    <source>
        <strain evidence="3 4">MAR_2009_71</strain>
    </source>
</reference>
<name>A0A1H4MFS1_9FLAO</name>
<dbReference type="Gene3D" id="3.40.50.11350">
    <property type="match status" value="1"/>
</dbReference>
<accession>A0A1H4MFS1</accession>
<dbReference type="Proteomes" id="UP000183038">
    <property type="component" value="Unassembled WGS sequence"/>
</dbReference>
<dbReference type="PANTHER" id="PTHR11927:SF9">
    <property type="entry name" value="L-FUCOSYLTRANSFERASE"/>
    <property type="match status" value="1"/>
</dbReference>
<evidence type="ECO:0000256" key="2">
    <source>
        <dbReference type="ARBA" id="ARBA00022679"/>
    </source>
</evidence>
<sequence>MIIAFLTDRLGNQLFQYAAAKALAIKNNTTVKLNKNFYTEQIGMGAYELHHFNIPEEFATKAELKHYMWPNDSLTYRILRKIFPKKVYFERTGGFDDNFKNLGDMVCLRGFWQSYKYFEDIEDIIRKEFSIKHPLQGNNLVMAEKIQNCNAVSVHIRRGDYLKPENTGNYVSCSIKYYKAAIQLMQKKLENPSFFFFSDDIEWVKENFKDNKHNYFVDFNTGKTAYEDLRLMTFCKANIIANSTFSWWAAWLNNNSSKVVVAPKKWFVDPEHSTKNLYPPNWISL</sequence>
<dbReference type="PANTHER" id="PTHR11927">
    <property type="entry name" value="GALACTOSIDE 2-L-FUCOSYLTRANSFERASE"/>
    <property type="match status" value="1"/>
</dbReference>
<dbReference type="GO" id="GO:0016020">
    <property type="term" value="C:membrane"/>
    <property type="evidence" value="ECO:0007669"/>
    <property type="project" value="InterPro"/>
</dbReference>
<proteinExistence type="predicted"/>
<dbReference type="OrthoDB" id="9794601at2"/>